<dbReference type="InterPro" id="IPR003439">
    <property type="entry name" value="ABC_transporter-like_ATP-bd"/>
</dbReference>
<accession>A0AAV7EHP6</accession>
<evidence type="ECO:0000256" key="8">
    <source>
        <dbReference type="ARBA" id="ARBA00022840"/>
    </source>
</evidence>
<dbReference type="InterPro" id="IPR044726">
    <property type="entry name" value="ABCC_6TM_D2"/>
</dbReference>
<dbReference type="GO" id="GO:0005524">
    <property type="term" value="F:ATP binding"/>
    <property type="evidence" value="ECO:0007669"/>
    <property type="project" value="UniProtKB-KW"/>
</dbReference>
<dbReference type="Gene3D" id="3.40.50.1110">
    <property type="entry name" value="SGNH hydrolase"/>
    <property type="match status" value="1"/>
</dbReference>
<comment type="similarity">
    <text evidence="2">Belongs to the 'GDSL' lipolytic enzyme family.</text>
</comment>
<dbReference type="InterPro" id="IPR017871">
    <property type="entry name" value="ABC_transporter-like_CS"/>
</dbReference>
<dbReference type="Pfam" id="PF00005">
    <property type="entry name" value="ABC_tran"/>
    <property type="match status" value="2"/>
</dbReference>
<evidence type="ECO:0000313" key="16">
    <source>
        <dbReference type="EMBL" id="KAG9448365.1"/>
    </source>
</evidence>
<comment type="subcellular location">
    <subcellularLocation>
        <location evidence="1">Membrane</location>
        <topology evidence="1">Multi-pass membrane protein</topology>
    </subcellularLocation>
</comment>
<dbReference type="PROSITE" id="PS50929">
    <property type="entry name" value="ABC_TM1F"/>
    <property type="match status" value="2"/>
</dbReference>
<evidence type="ECO:0000259" key="14">
    <source>
        <dbReference type="PROSITE" id="PS50893"/>
    </source>
</evidence>
<dbReference type="InterPro" id="IPR050173">
    <property type="entry name" value="ABC_transporter_C-like"/>
</dbReference>
<keyword evidence="5 12" id="KW-0812">Transmembrane</keyword>
<dbReference type="CDD" id="cd03250">
    <property type="entry name" value="ABCC_MRP_domain1"/>
    <property type="match status" value="1"/>
</dbReference>
<keyword evidence="9" id="KW-1278">Translocase</keyword>
<feature type="domain" description="ABC transporter" evidence="14">
    <location>
        <begin position="1618"/>
        <end position="1852"/>
    </location>
</feature>
<dbReference type="FunFam" id="3.40.50.300:FF:000923">
    <property type="entry name" value="ABC transporter C family member 10"/>
    <property type="match status" value="1"/>
</dbReference>
<dbReference type="SUPFAM" id="SSF52540">
    <property type="entry name" value="P-loop containing nucleoside triphosphate hydrolases"/>
    <property type="match status" value="2"/>
</dbReference>
<dbReference type="Gene3D" id="1.20.1560.10">
    <property type="entry name" value="ABC transporter type 1, transmembrane domain"/>
    <property type="match status" value="2"/>
</dbReference>
<evidence type="ECO:0000313" key="17">
    <source>
        <dbReference type="Proteomes" id="UP000825729"/>
    </source>
</evidence>
<evidence type="ECO:0000259" key="15">
    <source>
        <dbReference type="PROSITE" id="PS50929"/>
    </source>
</evidence>
<dbReference type="PROSITE" id="PS00211">
    <property type="entry name" value="ABC_TRANSPORTER_1"/>
    <property type="match status" value="1"/>
</dbReference>
<dbReference type="SUPFAM" id="SSF90123">
    <property type="entry name" value="ABC transporter transmembrane region"/>
    <property type="match status" value="2"/>
</dbReference>
<dbReference type="InterPro" id="IPR044746">
    <property type="entry name" value="ABCC_6TM_D1"/>
</dbReference>
<feature type="domain" description="ABC transporter" evidence="14">
    <location>
        <begin position="1008"/>
        <end position="1229"/>
    </location>
</feature>
<dbReference type="Pfam" id="PF00657">
    <property type="entry name" value="Lipase_GDSL"/>
    <property type="match status" value="1"/>
</dbReference>
<feature type="domain" description="ABC transmembrane type-1" evidence="15">
    <location>
        <begin position="1312"/>
        <end position="1581"/>
    </location>
</feature>
<keyword evidence="4" id="KW-0813">Transport</keyword>
<dbReference type="InterPro" id="IPR036640">
    <property type="entry name" value="ABC1_TM_sf"/>
</dbReference>
<evidence type="ECO:0000256" key="1">
    <source>
        <dbReference type="ARBA" id="ARBA00004141"/>
    </source>
</evidence>
<dbReference type="GO" id="GO:0016788">
    <property type="term" value="F:hydrolase activity, acting on ester bonds"/>
    <property type="evidence" value="ECO:0007669"/>
    <property type="project" value="InterPro"/>
</dbReference>
<reference evidence="16 17" key="1">
    <citation type="submission" date="2021-07" db="EMBL/GenBank/DDBJ databases">
        <title>The Aristolochia fimbriata genome: insights into angiosperm evolution, floral development and chemical biosynthesis.</title>
        <authorList>
            <person name="Jiao Y."/>
        </authorList>
    </citation>
    <scope>NUCLEOTIDE SEQUENCE [LARGE SCALE GENOMIC DNA]</scope>
    <source>
        <strain evidence="16">IBCAS-2021</strain>
        <tissue evidence="16">Leaf</tissue>
    </source>
</reference>
<dbReference type="GO" id="GO:0016020">
    <property type="term" value="C:membrane"/>
    <property type="evidence" value="ECO:0007669"/>
    <property type="project" value="UniProtKB-SubCell"/>
</dbReference>
<evidence type="ECO:0008006" key="18">
    <source>
        <dbReference type="Google" id="ProtNLM"/>
    </source>
</evidence>
<dbReference type="InterPro" id="IPR035669">
    <property type="entry name" value="SGNH_plant_lipase-like"/>
</dbReference>
<dbReference type="SMART" id="SM00382">
    <property type="entry name" value="AAA"/>
    <property type="match status" value="2"/>
</dbReference>
<evidence type="ECO:0000256" key="10">
    <source>
        <dbReference type="ARBA" id="ARBA00022989"/>
    </source>
</evidence>
<dbReference type="PANTHER" id="PTHR24223">
    <property type="entry name" value="ATP-BINDING CASSETTE SUB-FAMILY C"/>
    <property type="match status" value="1"/>
</dbReference>
<dbReference type="CDD" id="cd18580">
    <property type="entry name" value="ABC_6TM_ABCC_D2"/>
    <property type="match status" value="1"/>
</dbReference>
<feature type="chain" id="PRO_5043933378" description="ABC transporter C family member 10" evidence="13">
    <location>
        <begin position="33"/>
        <end position="1869"/>
    </location>
</feature>
<dbReference type="Pfam" id="PF00664">
    <property type="entry name" value="ABC_membrane"/>
    <property type="match status" value="2"/>
</dbReference>
<dbReference type="CDD" id="cd18579">
    <property type="entry name" value="ABC_6TM_ABCC_D1"/>
    <property type="match status" value="1"/>
</dbReference>
<evidence type="ECO:0000256" key="11">
    <source>
        <dbReference type="ARBA" id="ARBA00023136"/>
    </source>
</evidence>
<dbReference type="PANTHER" id="PTHR24223:SF369">
    <property type="entry name" value="ABC TRANSPORTER C FAMILY MEMBER 10"/>
    <property type="match status" value="1"/>
</dbReference>
<dbReference type="CDD" id="cd01837">
    <property type="entry name" value="SGNH_plant_lipase_like"/>
    <property type="match status" value="1"/>
</dbReference>
<feature type="signal peptide" evidence="13">
    <location>
        <begin position="1"/>
        <end position="32"/>
    </location>
</feature>
<dbReference type="InterPro" id="IPR011527">
    <property type="entry name" value="ABC1_TM_dom"/>
</dbReference>
<feature type="transmembrane region" description="Helical" evidence="12">
    <location>
        <begin position="549"/>
        <end position="570"/>
    </location>
</feature>
<feature type="transmembrane region" description="Helical" evidence="12">
    <location>
        <begin position="1429"/>
        <end position="1451"/>
    </location>
</feature>
<protein>
    <recommendedName>
        <fullName evidence="18">ABC transporter C family member 10</fullName>
    </recommendedName>
</protein>
<feature type="transmembrane region" description="Helical" evidence="12">
    <location>
        <begin position="1301"/>
        <end position="1320"/>
    </location>
</feature>
<feature type="domain" description="ABC transmembrane type-1" evidence="15">
    <location>
        <begin position="692"/>
        <end position="972"/>
    </location>
</feature>
<keyword evidence="10 12" id="KW-1133">Transmembrane helix</keyword>
<feature type="transmembrane region" description="Helical" evidence="12">
    <location>
        <begin position="515"/>
        <end position="537"/>
    </location>
</feature>
<evidence type="ECO:0000256" key="5">
    <source>
        <dbReference type="ARBA" id="ARBA00022692"/>
    </source>
</evidence>
<dbReference type="Gene3D" id="3.40.50.300">
    <property type="entry name" value="P-loop containing nucleotide triphosphate hydrolases"/>
    <property type="match status" value="2"/>
</dbReference>
<comment type="similarity">
    <text evidence="3">Belongs to the ABC transporter superfamily. ABCC family. Conjugate transporter (TC 3.A.1.208) subfamily.</text>
</comment>
<gene>
    <name evidence="16" type="ORF">H6P81_014493</name>
</gene>
<proteinExistence type="inferred from homology"/>
<dbReference type="InterPro" id="IPR001087">
    <property type="entry name" value="GDSL"/>
</dbReference>
<evidence type="ECO:0000256" key="9">
    <source>
        <dbReference type="ARBA" id="ARBA00022967"/>
    </source>
</evidence>
<dbReference type="InterPro" id="IPR036514">
    <property type="entry name" value="SGNH_hydro_sf"/>
</dbReference>
<dbReference type="GO" id="GO:0140359">
    <property type="term" value="F:ABC-type transporter activity"/>
    <property type="evidence" value="ECO:0007669"/>
    <property type="project" value="InterPro"/>
</dbReference>
<evidence type="ECO:0000256" key="13">
    <source>
        <dbReference type="SAM" id="SignalP"/>
    </source>
</evidence>
<evidence type="ECO:0000256" key="3">
    <source>
        <dbReference type="ARBA" id="ARBA00009726"/>
    </source>
</evidence>
<dbReference type="EMBL" id="JAINDJ010000005">
    <property type="protein sequence ID" value="KAG9448365.1"/>
    <property type="molecule type" value="Genomic_DNA"/>
</dbReference>
<evidence type="ECO:0000256" key="6">
    <source>
        <dbReference type="ARBA" id="ARBA00022737"/>
    </source>
</evidence>
<dbReference type="FunFam" id="1.20.1560.10:FF:000002">
    <property type="entry name" value="ABC transporter C family member 5"/>
    <property type="match status" value="1"/>
</dbReference>
<dbReference type="FunFam" id="3.40.50.300:FF:000169">
    <property type="entry name" value="ABC transporter C family member 3"/>
    <property type="match status" value="1"/>
</dbReference>
<feature type="transmembrane region" description="Helical" evidence="12">
    <location>
        <begin position="917"/>
        <end position="937"/>
    </location>
</feature>
<feature type="transmembrane region" description="Helical" evidence="12">
    <location>
        <begin position="480"/>
        <end position="503"/>
    </location>
</feature>
<dbReference type="InterPro" id="IPR003593">
    <property type="entry name" value="AAA+_ATPase"/>
</dbReference>
<evidence type="ECO:0000256" key="7">
    <source>
        <dbReference type="ARBA" id="ARBA00022741"/>
    </source>
</evidence>
<sequence length="1869" mass="208456">MASPFSEISAWVRRVFFATIVLLLLLDGICVGRKCEFEAIFNFGDSNSETGGFWAAFPPQPSPFGITYFKKPSGRASDGRAVIDFLAQALGLPFLSPYLQSIDSNYRHGVNYATAASTVLLPETSLFVSGISPFSLAIQLNQMKAFKAQVLELHSQGKLTKRLPPPDVFGRSLYTIDIGQNDFTSNLANLGIEGVKQYLPQVVSEICQAIEKLYAQGGRTFLVFNLAPIGCFPAFLTELPHTSSDLDEFGCMISYNNAVIDYNEMLKEKLHQTRKLLPEASLIYVDTHSIKLKLFQNPSYYGLKYGTRACCGNGGGSYNFDKQLFCGNSRVINGSRHFFREVYVKVFQTGRYPVYKFECNRQCKSICCSSCHSHNQWPYRRFAVGIVQAQRTISPMNYSCSISASMAFCGVSNCTDDDGKSCNNSFLFIPNITRPNSCLNHILIISVDIVLILMLLFQFLHKTPSRAALIPKRFRSYSPLHLFTAFTNCCLGLAYLGLGIWILEESLSEGLLAPLHPWLAILIHGLVWMFLSLTIFLKEHQLPRTLVKLWSAIVCIFAGFLCVTSVLFIVTNGEVSMRTVLDIISLPGAIFLAFCIVRDSKHAESSQATNGTLYMPLNGHKSGNGEYSKDYVTPFASAGFLSRMSFWCWLRQTKKKSCYILFQEQLNRQRLAGQSRPSILWTLLSCHLREIFVSGFFALLKILTVSAGPVLLNAFIKVAEGRADFKYEGYLLAGGLFLAKCLESLSQRQWYFRSRLIGVRVRSLLSAAIYHKQLRLSNRSRMLHSAGEIINYVTVDAYRIGEFPFWFHQTWTTSLQLCIALVILYHAVGLATISALMVIVFTVICNTPLAKLQHKFQTKLMEAQDKRLKATSEALMNMKILKLYAWESHFKNFIENLRNTEYKWLSAVQLRKAYNSFLFWCSPVLVSAATFGTCYLIHVPLYASNVFTFIATLRLVQDPVRSIPDVIGVVIQAKVALARIVRFLEAPELQNEHVRNNITGEIENSIVIKSCDFSWEDDSSRPALRHINLEVKPGGKVAICGEVGSGKSTLLAAILGEIPNIIGMIQVQGKLAYVSQTAWIQTGTIQDNILFGAPMDQNRYQEVVNRCSLAKDLEMLPFGDLTEIGERGVNLSGGQKQRIQLARAVYQNADIYLLDDPFSAVDAHTATSLFNECIMGCLLEKTVLLVTHQVDFLPAFNSVLLMSNGVILHAAPYSDLLASSKEFQELVIAHKETAGAERIPVVVASQLQKASTGEIKKVQMEHQQTKLEVSTGEQLIKQEEKESGDTGLRPYVQYLCQNKGYLYFSCAALSHVMFVAGQIIQNSWMAANVQNPAVSNGKLISIYLAIGCTSACFLFLRSVFAVVLGLQSSKSLFSQLINSLFRAPMSFYDSTPLGRILSRVSSDLSIVDLDLPFSLIFTTGSTVNAYSNLGVLAVVTWQVLFVSIPVIYFTIRLQRYYFASAKEFMRINGTTKSFVTNHLAESISGAMTIRAFEEEDRFFSKNLSIIDRNASPFFHNFAANEWLIQRLETMSAMVLSSSALAMTLLPKGTFSSGFIGMALSYGLSLNMSLVFSIQNQCTLANYIISVERLNQYMHIPSESSEVIETNRPAQNWPTVGKVEILDLQIRYRSNIPLVLRGITCTFGGGEKIGIVGRTGSGKSTLIGALFRLVEPAGGKIVIDGIDISMIGLHDLRSRLGVIPQDPTLFHGTVRFNLDPLSQHTDHEIWEVLLKCQLHDAVKEKENGLDSLVTEDGSNWSMGQRQLFCLGRALLRRCKILVLDEATASVDNATDSILQKKIRTEFADCTVITVAHRIPTVMDCNMVLALSDGKIVEYDEPMELMKKHGSLFGELVKEYWSRTADATIDSTTFR</sequence>
<keyword evidence="6" id="KW-0677">Repeat</keyword>
<dbReference type="FunFam" id="1.20.1560.10:FF:000003">
    <property type="entry name" value="ABC transporter C family member 10"/>
    <property type="match status" value="1"/>
</dbReference>
<feature type="transmembrane region" description="Helical" evidence="12">
    <location>
        <begin position="1340"/>
        <end position="1366"/>
    </location>
</feature>
<dbReference type="GO" id="GO:0016887">
    <property type="term" value="F:ATP hydrolysis activity"/>
    <property type="evidence" value="ECO:0007669"/>
    <property type="project" value="InterPro"/>
</dbReference>
<dbReference type="Pfam" id="PF24358">
    <property type="entry name" value="ABCC10_N"/>
    <property type="match status" value="1"/>
</dbReference>
<comment type="caution">
    <text evidence="16">The sequence shown here is derived from an EMBL/GenBank/DDBJ whole genome shotgun (WGS) entry which is preliminary data.</text>
</comment>
<dbReference type="Proteomes" id="UP000825729">
    <property type="component" value="Unassembled WGS sequence"/>
</dbReference>
<dbReference type="CDD" id="cd03244">
    <property type="entry name" value="ABCC_MRP_domain2"/>
    <property type="match status" value="1"/>
</dbReference>
<dbReference type="PROSITE" id="PS50893">
    <property type="entry name" value="ABC_TRANSPORTER_2"/>
    <property type="match status" value="2"/>
</dbReference>
<keyword evidence="13" id="KW-0732">Signal</keyword>
<feature type="transmembrane region" description="Helical" evidence="12">
    <location>
        <begin position="439"/>
        <end position="460"/>
    </location>
</feature>
<keyword evidence="11 12" id="KW-0472">Membrane</keyword>
<organism evidence="16 17">
    <name type="scientific">Aristolochia fimbriata</name>
    <name type="common">White veined hardy Dutchman's pipe vine</name>
    <dbReference type="NCBI Taxonomy" id="158543"/>
    <lineage>
        <taxon>Eukaryota</taxon>
        <taxon>Viridiplantae</taxon>
        <taxon>Streptophyta</taxon>
        <taxon>Embryophyta</taxon>
        <taxon>Tracheophyta</taxon>
        <taxon>Spermatophyta</taxon>
        <taxon>Magnoliopsida</taxon>
        <taxon>Magnoliidae</taxon>
        <taxon>Piperales</taxon>
        <taxon>Aristolochiaceae</taxon>
        <taxon>Aristolochia</taxon>
    </lineage>
</organism>
<feature type="transmembrane region" description="Helical" evidence="12">
    <location>
        <begin position="576"/>
        <end position="597"/>
    </location>
</feature>
<keyword evidence="17" id="KW-1185">Reference proteome</keyword>
<feature type="transmembrane region" description="Helical" evidence="12">
    <location>
        <begin position="817"/>
        <end position="844"/>
    </location>
</feature>
<evidence type="ECO:0000256" key="12">
    <source>
        <dbReference type="SAM" id="Phobius"/>
    </source>
</evidence>
<dbReference type="InterPro" id="IPR027417">
    <property type="entry name" value="P-loop_NTPase"/>
</dbReference>
<name>A0AAV7EHP6_ARIFI</name>
<evidence type="ECO:0000256" key="4">
    <source>
        <dbReference type="ARBA" id="ARBA00022448"/>
    </source>
</evidence>
<keyword evidence="8" id="KW-0067">ATP-binding</keyword>
<dbReference type="InterPro" id="IPR056228">
    <property type="entry name" value="ABCC10-like_N"/>
</dbReference>
<keyword evidence="7" id="KW-0547">Nucleotide-binding</keyword>
<evidence type="ECO:0000256" key="2">
    <source>
        <dbReference type="ARBA" id="ARBA00008668"/>
    </source>
</evidence>